<sequence length="167" mass="19143">MKIRIFWILFWMSLSVWGQQECRCCDASYRVFDFWLGKWEVRLADGSPAGVNEITKEQGGCILREQWKSAKGGVTGTSLNFYNSSIDQWEQIWVDSSGNVLKLKGGPEGNQMRLASEPFKNAEGKLVVNRITWTPNPDGSVRQHWEVLEDGKVSQVLFDGYYRKVNE</sequence>
<comment type="caution">
    <text evidence="1">The sequence shown here is derived from an EMBL/GenBank/DDBJ whole genome shotgun (WGS) entry which is preliminary data.</text>
</comment>
<organism evidence="1 2">
    <name type="scientific">Robiginitalea aurantiaca</name>
    <dbReference type="NCBI Taxonomy" id="3056915"/>
    <lineage>
        <taxon>Bacteria</taxon>
        <taxon>Pseudomonadati</taxon>
        <taxon>Bacteroidota</taxon>
        <taxon>Flavobacteriia</taxon>
        <taxon>Flavobacteriales</taxon>
        <taxon>Flavobacteriaceae</taxon>
        <taxon>Robiginitalea</taxon>
    </lineage>
</organism>
<reference evidence="1" key="1">
    <citation type="submission" date="2023-06" db="EMBL/GenBank/DDBJ databases">
        <title>Robiginitalea aurantiacus sp. nov. and Algoriphagus sediminis sp. nov., isolated from coastal sediment.</title>
        <authorList>
            <person name="Zhou Z.Y."/>
            <person name="An J."/>
            <person name="Jia Y.W."/>
            <person name="Du Z.J."/>
        </authorList>
    </citation>
    <scope>NUCLEOTIDE SEQUENCE</scope>
    <source>
        <strain evidence="1">M39</strain>
    </source>
</reference>
<gene>
    <name evidence="1" type="ORF">QU605_05230</name>
</gene>
<proteinExistence type="predicted"/>
<evidence type="ECO:0000313" key="1">
    <source>
        <dbReference type="EMBL" id="MDM9630861.1"/>
    </source>
</evidence>
<protein>
    <recommendedName>
        <fullName evidence="3">DUF1579 domain-containing protein</fullName>
    </recommendedName>
</protein>
<dbReference type="EMBL" id="JAUDUY010000002">
    <property type="protein sequence ID" value="MDM9630861.1"/>
    <property type="molecule type" value="Genomic_DNA"/>
</dbReference>
<accession>A0ABT7WD67</accession>
<evidence type="ECO:0008006" key="3">
    <source>
        <dbReference type="Google" id="ProtNLM"/>
    </source>
</evidence>
<evidence type="ECO:0000313" key="2">
    <source>
        <dbReference type="Proteomes" id="UP001174839"/>
    </source>
</evidence>
<dbReference type="Proteomes" id="UP001174839">
    <property type="component" value="Unassembled WGS sequence"/>
</dbReference>
<dbReference type="RefSeq" id="WP_289724224.1">
    <property type="nucleotide sequence ID" value="NZ_JAUDUY010000002.1"/>
</dbReference>
<keyword evidence="2" id="KW-1185">Reference proteome</keyword>
<name>A0ABT7WD67_9FLAO</name>